<dbReference type="RefSeq" id="WP_019384675.1">
    <property type="nucleotide sequence ID" value="NZ_JRHX01000079.1"/>
</dbReference>
<dbReference type="AlphaFoldDB" id="A0A150HRA2"/>
<protein>
    <submittedName>
        <fullName evidence="1">Uncharacterized protein</fullName>
    </submittedName>
</protein>
<gene>
    <name evidence="1" type="ORF">AVENLUH13518_02643</name>
</gene>
<accession>A0A150HRA2</accession>
<proteinExistence type="predicted"/>
<comment type="caution">
    <text evidence="1">The sequence shown here is derived from an EMBL/GenBank/DDBJ whole genome shotgun (WGS) entry which is preliminary data.</text>
</comment>
<evidence type="ECO:0000313" key="2">
    <source>
        <dbReference type="Proteomes" id="UP000075544"/>
    </source>
</evidence>
<reference evidence="1 2" key="1">
    <citation type="journal article" date="2016" name="Sci. Rep.">
        <title>Genomic and phenotypic characterization of the species Acinetobacter venetianus.</title>
        <authorList>
            <person name="Fondi M."/>
            <person name="Maida I."/>
            <person name="Perrin E."/>
            <person name="Orlandini V."/>
            <person name="La Torre L."/>
            <person name="Bosi E."/>
            <person name="Negroni A."/>
            <person name="Zanaroli G."/>
            <person name="Fava F."/>
            <person name="Decorosi F."/>
            <person name="Giovannetti L."/>
            <person name="Viti C."/>
            <person name="Vaneechoutte M."/>
            <person name="Dijkshoorn L."/>
            <person name="Fani R."/>
        </authorList>
    </citation>
    <scope>NUCLEOTIDE SEQUENCE [LARGE SCALE GENOMIC DNA]</scope>
    <source>
        <strain evidence="1 2">LUH13518</strain>
    </source>
</reference>
<name>A0A150HRA2_9GAMM</name>
<dbReference type="Proteomes" id="UP000075544">
    <property type="component" value="Unassembled WGS sequence"/>
</dbReference>
<sequence>MIDVQYSENVSIHQLSDNTFLLKINDAKVYQYLLMQCGKGFGWERSIQKSQSFLNGDIEYQINVSEIPLENFGKDFFMLEPELLNNIAKS</sequence>
<dbReference type="PATRIC" id="fig|52133.19.peg.2676"/>
<organism evidence="1 2">
    <name type="scientific">Acinetobacter venetianus</name>
    <dbReference type="NCBI Taxonomy" id="52133"/>
    <lineage>
        <taxon>Bacteria</taxon>
        <taxon>Pseudomonadati</taxon>
        <taxon>Pseudomonadota</taxon>
        <taxon>Gammaproteobacteria</taxon>
        <taxon>Moraxellales</taxon>
        <taxon>Moraxellaceae</taxon>
        <taxon>Acinetobacter</taxon>
    </lineage>
</organism>
<evidence type="ECO:0000313" key="1">
    <source>
        <dbReference type="EMBL" id="KXZ69197.1"/>
    </source>
</evidence>
<dbReference type="EMBL" id="JRHX01000079">
    <property type="protein sequence ID" value="KXZ69197.1"/>
    <property type="molecule type" value="Genomic_DNA"/>
</dbReference>